<dbReference type="SUPFAM" id="SSF52200">
    <property type="entry name" value="Toll/Interleukin receptor TIR domain"/>
    <property type="match status" value="1"/>
</dbReference>
<feature type="domain" description="TIR" evidence="2">
    <location>
        <begin position="1"/>
        <end position="135"/>
    </location>
</feature>
<dbReference type="AlphaFoldDB" id="A0A7X1I5W7"/>
<dbReference type="InterPro" id="IPR000157">
    <property type="entry name" value="TIR_dom"/>
</dbReference>
<keyword evidence="5" id="KW-1185">Reference proteome</keyword>
<dbReference type="Gene3D" id="3.40.50.300">
    <property type="entry name" value="P-loop containing nucleotide triphosphate hydrolases"/>
    <property type="match status" value="1"/>
</dbReference>
<reference evidence="4 5" key="1">
    <citation type="submission" date="2020-08" db="EMBL/GenBank/DDBJ databases">
        <title>Whole-Genome Sequence of French Clinical Streptomyces mexicanus Strain Q0842.</title>
        <authorList>
            <person name="Boxberger M."/>
            <person name="La Scola B."/>
        </authorList>
    </citation>
    <scope>NUCLEOTIDE SEQUENCE [LARGE SCALE GENOMIC DNA]</scope>
    <source>
        <strain evidence="4 5">Marseille-Q0842</strain>
    </source>
</reference>
<name>A0A7X1I5W7_9ACTN</name>
<gene>
    <name evidence="4" type="ORF">H1R13_29105</name>
</gene>
<feature type="domain" description="NACHT" evidence="3">
    <location>
        <begin position="253"/>
        <end position="344"/>
    </location>
</feature>
<dbReference type="PROSITE" id="PS50837">
    <property type="entry name" value="NACHT"/>
    <property type="match status" value="1"/>
</dbReference>
<evidence type="ECO:0000313" key="5">
    <source>
        <dbReference type="Proteomes" id="UP000517694"/>
    </source>
</evidence>
<dbReference type="GO" id="GO:0007165">
    <property type="term" value="P:signal transduction"/>
    <property type="evidence" value="ECO:0007669"/>
    <property type="project" value="InterPro"/>
</dbReference>
<dbReference type="RefSeq" id="WP_185948184.1">
    <property type="nucleotide sequence ID" value="NZ_JACMHY010000014.1"/>
</dbReference>
<sequence length="913" mass="100396">MVDVFVNYRTLDSAYVAATCYELLSAEFGPERVFRDCVSIRPGDRYPDAIRQALEEARVLLVLIGPQWLAPDPSAQDGRRLIDDEQDWVRREIRRALARDIPVIPVLLDGARLPGEEQLPSDIRKLFWHQALTVGHRTLGDDVRRLARRIEELVPELGRSLPPSGIDADPRPQAGAIVDEAAHTLRTQVRDRIRAEIGRRELERPVPIPVRWSVTERPVRTRAAALDSSGLPHEGDLAHLAPLTQYFRGAGRRQLVVLGAPGSGKSVLVLLLTGALLDTWQPGDPVPVLLPLSTWRPAVDLPEWMAQRIVELSPQLRRRFGRSMAARLISERRVLAVLDGLDELPASLHARAVKAIEAAAAKDMPLVLTCRADEYETTGTRTGERLTKADVVELAPVEPDDALDYLTAASASGDDRWDEVFAVLRDDPRQVLAEVLSSPLMLHLARTAYQAQTSTPRRLLEFRTRAAVEAHLLERYLPTVYGEPSARRYGADRAARYLRLIARQMQRDGTFDFAWWQINSWVTGPLVGLAFGCVWGWFFHRLLGAPAGVLAGVVTGLVTFGAHANVRSELRQVYVAEDARYGPRATLPRYLVIGVLTSVVVACDGGGRGWLAAPRAGGGDADGLALRGDRRVSAGFATMLGSAWGSYQVSRTWFWLTRRLPPRPMAFLDDAHRRGVLRQTGVTHQFFHARLQEQLSGAVQPSTRSVHEAWKGTGALKFVLPLVTSVSQIVVAAFGLVGTVVFYVHQTTQVELYVRAGDQPGIRSHVPYCQSPDTPCALPVAVDTWVWNVPTGATRHATLGPVGAGSGPVVRWDGEVGASGCAQAAVEVTLRIGNDATATFTLRDRGSWKVPLDEKAPLTHPIRLKHQTVSVSLRRLDEQPCDLAVEWSLPGMVKDSLEPVRNRLGIPVPSAAS</sequence>
<evidence type="ECO:0000256" key="1">
    <source>
        <dbReference type="SAM" id="Phobius"/>
    </source>
</evidence>
<evidence type="ECO:0000313" key="4">
    <source>
        <dbReference type="EMBL" id="MBC2868880.1"/>
    </source>
</evidence>
<dbReference type="Pfam" id="PF13676">
    <property type="entry name" value="TIR_2"/>
    <property type="match status" value="1"/>
</dbReference>
<feature type="transmembrane region" description="Helical" evidence="1">
    <location>
        <begin position="543"/>
        <end position="562"/>
    </location>
</feature>
<comment type="caution">
    <text evidence="4">The sequence shown here is derived from an EMBL/GenBank/DDBJ whole genome shotgun (WGS) entry which is preliminary data.</text>
</comment>
<evidence type="ECO:0000259" key="2">
    <source>
        <dbReference type="PROSITE" id="PS50104"/>
    </source>
</evidence>
<keyword evidence="1" id="KW-0812">Transmembrane</keyword>
<dbReference type="Pfam" id="PF05729">
    <property type="entry name" value="NACHT"/>
    <property type="match status" value="1"/>
</dbReference>
<feature type="transmembrane region" description="Helical" evidence="1">
    <location>
        <begin position="513"/>
        <end position="537"/>
    </location>
</feature>
<dbReference type="InterPro" id="IPR035897">
    <property type="entry name" value="Toll_tir_struct_dom_sf"/>
</dbReference>
<evidence type="ECO:0000259" key="3">
    <source>
        <dbReference type="PROSITE" id="PS50837"/>
    </source>
</evidence>
<dbReference type="EMBL" id="JACMHY010000014">
    <property type="protein sequence ID" value="MBC2868880.1"/>
    <property type="molecule type" value="Genomic_DNA"/>
</dbReference>
<dbReference type="InterPro" id="IPR007111">
    <property type="entry name" value="NACHT_NTPase"/>
</dbReference>
<keyword evidence="1" id="KW-0472">Membrane</keyword>
<organism evidence="4 5">
    <name type="scientific">Streptomyces mexicanus</name>
    <dbReference type="NCBI Taxonomy" id="178566"/>
    <lineage>
        <taxon>Bacteria</taxon>
        <taxon>Bacillati</taxon>
        <taxon>Actinomycetota</taxon>
        <taxon>Actinomycetes</taxon>
        <taxon>Kitasatosporales</taxon>
        <taxon>Streptomycetaceae</taxon>
        <taxon>Streptomyces</taxon>
    </lineage>
</organism>
<dbReference type="Gene3D" id="3.40.50.10140">
    <property type="entry name" value="Toll/interleukin-1 receptor homology (TIR) domain"/>
    <property type="match status" value="1"/>
</dbReference>
<dbReference type="InterPro" id="IPR027417">
    <property type="entry name" value="P-loop_NTPase"/>
</dbReference>
<accession>A0A7X1I5W7</accession>
<proteinExistence type="predicted"/>
<dbReference type="Proteomes" id="UP000517694">
    <property type="component" value="Unassembled WGS sequence"/>
</dbReference>
<feature type="transmembrane region" description="Helical" evidence="1">
    <location>
        <begin position="718"/>
        <end position="744"/>
    </location>
</feature>
<protein>
    <submittedName>
        <fullName evidence="4">TIR domain-containing protein</fullName>
    </submittedName>
</protein>
<keyword evidence="1" id="KW-1133">Transmembrane helix</keyword>
<dbReference type="PROSITE" id="PS50104">
    <property type="entry name" value="TIR"/>
    <property type="match status" value="1"/>
</dbReference>
<dbReference type="SUPFAM" id="SSF52540">
    <property type="entry name" value="P-loop containing nucleoside triphosphate hydrolases"/>
    <property type="match status" value="1"/>
</dbReference>